<proteinExistence type="predicted"/>
<dbReference type="InterPro" id="IPR011051">
    <property type="entry name" value="RmlC_Cupin_sf"/>
</dbReference>
<dbReference type="Proteomes" id="UP000035579">
    <property type="component" value="Chromosome"/>
</dbReference>
<protein>
    <submittedName>
        <fullName evidence="2">Uncharacterized protein</fullName>
    </submittedName>
</protein>
<dbReference type="SUPFAM" id="SSF51182">
    <property type="entry name" value="RmlC-like cupins"/>
    <property type="match status" value="1"/>
</dbReference>
<sequence>MHFWARYVYVQSGEVVVTLADTNTSTTFRAGQMIVEPLGKWHSVLVTQEAVLISVEQVPPGRCNTVKPPDATGPNDCKPLK</sequence>
<name>A0AAC8TF20_9BACT</name>
<feature type="region of interest" description="Disordered" evidence="1">
    <location>
        <begin position="62"/>
        <end position="81"/>
    </location>
</feature>
<dbReference type="InterPro" id="IPR014710">
    <property type="entry name" value="RmlC-like_jellyroll"/>
</dbReference>
<dbReference type="KEGG" id="age:AA314_05223"/>
<accession>A0AAC8TF20</accession>
<gene>
    <name evidence="2" type="ORF">AA314_05223</name>
</gene>
<dbReference type="AlphaFoldDB" id="A0AAC8TF20"/>
<evidence type="ECO:0000256" key="1">
    <source>
        <dbReference type="SAM" id="MobiDB-lite"/>
    </source>
</evidence>
<organism evidence="2 3">
    <name type="scientific">Archangium gephyra</name>
    <dbReference type="NCBI Taxonomy" id="48"/>
    <lineage>
        <taxon>Bacteria</taxon>
        <taxon>Pseudomonadati</taxon>
        <taxon>Myxococcota</taxon>
        <taxon>Myxococcia</taxon>
        <taxon>Myxococcales</taxon>
        <taxon>Cystobacterineae</taxon>
        <taxon>Archangiaceae</taxon>
        <taxon>Archangium</taxon>
    </lineage>
</organism>
<evidence type="ECO:0000313" key="2">
    <source>
        <dbReference type="EMBL" id="AKJ03597.1"/>
    </source>
</evidence>
<dbReference type="EMBL" id="CP011509">
    <property type="protein sequence ID" value="AKJ03597.1"/>
    <property type="molecule type" value="Genomic_DNA"/>
</dbReference>
<dbReference type="Gene3D" id="2.60.120.10">
    <property type="entry name" value="Jelly Rolls"/>
    <property type="match status" value="1"/>
</dbReference>
<reference evidence="2 3" key="1">
    <citation type="submission" date="2015-05" db="EMBL/GenBank/DDBJ databases">
        <title>Genome assembly of Archangium gephyra DSM 2261.</title>
        <authorList>
            <person name="Sharma G."/>
            <person name="Subramanian S."/>
        </authorList>
    </citation>
    <scope>NUCLEOTIDE SEQUENCE [LARGE SCALE GENOMIC DNA]</scope>
    <source>
        <strain evidence="2 3">DSM 2261</strain>
    </source>
</reference>
<evidence type="ECO:0000313" key="3">
    <source>
        <dbReference type="Proteomes" id="UP000035579"/>
    </source>
</evidence>